<evidence type="ECO:0000313" key="8">
    <source>
        <dbReference type="Proteomes" id="UP001515480"/>
    </source>
</evidence>
<dbReference type="InterPro" id="IPR003938">
    <property type="entry name" value="K_chnl_volt-dep_EAG/ELK/ERG"/>
</dbReference>
<dbReference type="EMBL" id="JBGBPQ010000001">
    <property type="protein sequence ID" value="KAL1530434.1"/>
    <property type="molecule type" value="Genomic_DNA"/>
</dbReference>
<keyword evidence="8" id="KW-1185">Reference proteome</keyword>
<proteinExistence type="predicted"/>
<organism evidence="7 8">
    <name type="scientific">Prymnesium parvum</name>
    <name type="common">Toxic golden alga</name>
    <dbReference type="NCBI Taxonomy" id="97485"/>
    <lineage>
        <taxon>Eukaryota</taxon>
        <taxon>Haptista</taxon>
        <taxon>Haptophyta</taxon>
        <taxon>Prymnesiophyceae</taxon>
        <taxon>Prymnesiales</taxon>
        <taxon>Prymnesiaceae</taxon>
        <taxon>Prymnesium</taxon>
    </lineage>
</organism>
<dbReference type="GO" id="GO:0005886">
    <property type="term" value="C:plasma membrane"/>
    <property type="evidence" value="ECO:0007669"/>
    <property type="project" value="TreeGrafter"/>
</dbReference>
<reference evidence="7 8" key="1">
    <citation type="journal article" date="2024" name="Science">
        <title>Giant polyketide synthase enzymes in the biosynthesis of giant marine polyether toxins.</title>
        <authorList>
            <person name="Fallon T.R."/>
            <person name="Shende V.V."/>
            <person name="Wierzbicki I.H."/>
            <person name="Pendleton A.L."/>
            <person name="Watervoot N.F."/>
            <person name="Auber R.P."/>
            <person name="Gonzalez D.J."/>
            <person name="Wisecaver J.H."/>
            <person name="Moore B.S."/>
        </authorList>
    </citation>
    <scope>NUCLEOTIDE SEQUENCE [LARGE SCALE GENOMIC DNA]</scope>
    <source>
        <strain evidence="7 8">12B1</strain>
    </source>
</reference>
<dbReference type="AlphaFoldDB" id="A0AB34K9C1"/>
<feature type="transmembrane region" description="Helical" evidence="5">
    <location>
        <begin position="93"/>
        <end position="114"/>
    </location>
</feature>
<keyword evidence="4 5" id="KW-0472">Membrane</keyword>
<comment type="subcellular location">
    <subcellularLocation>
        <location evidence="1">Membrane</location>
        <topology evidence="1">Multi-pass membrane protein</topology>
    </subcellularLocation>
</comment>
<dbReference type="PANTHER" id="PTHR10217:SF435">
    <property type="entry name" value="POTASSIUM VOLTAGE-GATED CHANNEL PROTEIN EAG"/>
    <property type="match status" value="1"/>
</dbReference>
<dbReference type="InterPro" id="IPR018490">
    <property type="entry name" value="cNMP-bd_dom_sf"/>
</dbReference>
<dbReference type="Pfam" id="PF00520">
    <property type="entry name" value="Ion_trans"/>
    <property type="match status" value="1"/>
</dbReference>
<evidence type="ECO:0000256" key="1">
    <source>
        <dbReference type="ARBA" id="ARBA00004141"/>
    </source>
</evidence>
<protein>
    <recommendedName>
        <fullName evidence="6">Ion transport domain-containing protein</fullName>
    </recommendedName>
</protein>
<dbReference type="InterPro" id="IPR050818">
    <property type="entry name" value="KCNH_animal-type"/>
</dbReference>
<evidence type="ECO:0000256" key="3">
    <source>
        <dbReference type="ARBA" id="ARBA00022989"/>
    </source>
</evidence>
<gene>
    <name evidence="7" type="ORF">AB1Y20_001339</name>
</gene>
<feature type="domain" description="Ion transport" evidence="6">
    <location>
        <begin position="50"/>
        <end position="324"/>
    </location>
</feature>
<dbReference type="InterPro" id="IPR014710">
    <property type="entry name" value="RmlC-like_jellyroll"/>
</dbReference>
<feature type="transmembrane region" description="Helical" evidence="5">
    <location>
        <begin position="51"/>
        <end position="73"/>
    </location>
</feature>
<feature type="transmembrane region" description="Helical" evidence="5">
    <location>
        <begin position="295"/>
        <end position="315"/>
    </location>
</feature>
<dbReference type="PANTHER" id="PTHR10217">
    <property type="entry name" value="VOLTAGE AND LIGAND GATED POTASSIUM CHANNEL"/>
    <property type="match status" value="1"/>
</dbReference>
<evidence type="ECO:0000259" key="6">
    <source>
        <dbReference type="Pfam" id="PF00520"/>
    </source>
</evidence>
<evidence type="ECO:0000256" key="4">
    <source>
        <dbReference type="ARBA" id="ARBA00023136"/>
    </source>
</evidence>
<dbReference type="SUPFAM" id="SSF51206">
    <property type="entry name" value="cAMP-binding domain-like"/>
    <property type="match status" value="1"/>
</dbReference>
<dbReference type="SUPFAM" id="SSF81324">
    <property type="entry name" value="Voltage-gated potassium channels"/>
    <property type="match status" value="1"/>
</dbReference>
<evidence type="ECO:0000313" key="7">
    <source>
        <dbReference type="EMBL" id="KAL1530434.1"/>
    </source>
</evidence>
<dbReference type="Proteomes" id="UP001515480">
    <property type="component" value="Unassembled WGS sequence"/>
</dbReference>
<keyword evidence="3 5" id="KW-1133">Transmembrane helix</keyword>
<comment type="caution">
    <text evidence="7">The sequence shown here is derived from an EMBL/GenBank/DDBJ whole genome shotgun (WGS) entry which is preliminary data.</text>
</comment>
<dbReference type="InterPro" id="IPR005821">
    <property type="entry name" value="Ion_trans_dom"/>
</dbReference>
<accession>A0AB34K9C1</accession>
<evidence type="ECO:0000256" key="2">
    <source>
        <dbReference type="ARBA" id="ARBA00022692"/>
    </source>
</evidence>
<evidence type="ECO:0000256" key="5">
    <source>
        <dbReference type="SAM" id="Phobius"/>
    </source>
</evidence>
<feature type="transmembrane region" description="Helical" evidence="5">
    <location>
        <begin position="195"/>
        <end position="213"/>
    </location>
</feature>
<dbReference type="Gene3D" id="1.10.287.70">
    <property type="match status" value="1"/>
</dbReference>
<dbReference type="Gene3D" id="1.10.287.630">
    <property type="entry name" value="Helix hairpin bin"/>
    <property type="match status" value="1"/>
</dbReference>
<dbReference type="GO" id="GO:0042391">
    <property type="term" value="P:regulation of membrane potential"/>
    <property type="evidence" value="ECO:0007669"/>
    <property type="project" value="TreeGrafter"/>
</dbReference>
<keyword evidence="2 5" id="KW-0812">Transmembrane</keyword>
<dbReference type="PRINTS" id="PR01463">
    <property type="entry name" value="EAGCHANLFMLY"/>
</dbReference>
<name>A0AB34K9C1_PRYPA</name>
<sequence length="633" mass="71758">MRRVSRALRKISRRRSLDAEEEFDRNVEEEIARNLWANHRMLPPDSRFKKWWNIAVVTLVMYNSIFIPFILGYNRYNPNDGNLYYYDVEHDNLIIQLLILDYLVDMVFIADIVLTFRTTFFDQDNELVLDKDVIARSYLRGAFPVDLLATLPFELLGLMYQGKIELSFKIMRLLRLTKVVRQLDVHNNVLRVTEMLVIFLVIAHVVGSLWWAIGVSPFNRNGDEIFGRPAGTSWVIRSSVCPPEDGLSASNRSGSIDRYCEDAPMMQRLMSSLYWSLTTLIKTPWVHPDTIVEKAFASLIVVAGAIVFAAILGNITAMINSFDKSNAQLRDIMATLHRLIGKYEVPAKLQKRVFMYVQTQWAMTKGLDNQRILAKIPPGLRGDILESIYADLVQKSPIFFKVSHECVLVMLGKLRLEVCLAKETLLSAGQLCNEVYVLIRGVLQVQRSDDSEKGKETSRTKPIFRAIEKTGALVGMRDPFEKDCRFPFNVVAVKQAQLVSISGRDLMDVFAMDNRSDIEAICDVMDKEFSDLQQAVYGGQDISPRARRSSSIVGGRAMMQGALANNVQTVPMTDHDDVQSRLSIMEETLRMCDAEVRSIQEHLQLVPHLCELLNITEGGVPQVIDVSPPATIS</sequence>
<dbReference type="Gene3D" id="2.60.120.10">
    <property type="entry name" value="Jelly Rolls"/>
    <property type="match status" value="1"/>
</dbReference>
<dbReference type="GO" id="GO:0005249">
    <property type="term" value="F:voltage-gated potassium channel activity"/>
    <property type="evidence" value="ECO:0007669"/>
    <property type="project" value="InterPro"/>
</dbReference>